<protein>
    <submittedName>
        <fullName evidence="1">Uncharacterized protein</fullName>
    </submittedName>
</protein>
<dbReference type="EMBL" id="BSND01000004">
    <property type="protein sequence ID" value="GLP99114.1"/>
    <property type="molecule type" value="Genomic_DNA"/>
</dbReference>
<reference evidence="1" key="1">
    <citation type="journal article" date="2014" name="Int. J. Syst. Evol. Microbiol.">
        <title>Complete genome of a new Firmicutes species belonging to the dominant human colonic microbiota ('Ruminococcus bicirculans') reveals two chromosomes and a selective capacity to utilize plant glucans.</title>
        <authorList>
            <consortium name="NISC Comparative Sequencing Program"/>
            <person name="Wegmann U."/>
            <person name="Louis P."/>
            <person name="Goesmann A."/>
            <person name="Henrissat B."/>
            <person name="Duncan S.H."/>
            <person name="Flint H.J."/>
        </authorList>
    </citation>
    <scope>NUCLEOTIDE SEQUENCE</scope>
    <source>
        <strain evidence="1">NBRC 102424</strain>
    </source>
</reference>
<organism evidence="1 2">
    <name type="scientific">Methylophaga thalassica</name>
    <dbReference type="NCBI Taxonomy" id="40223"/>
    <lineage>
        <taxon>Bacteria</taxon>
        <taxon>Pseudomonadati</taxon>
        <taxon>Pseudomonadota</taxon>
        <taxon>Gammaproteobacteria</taxon>
        <taxon>Thiotrichales</taxon>
        <taxon>Piscirickettsiaceae</taxon>
        <taxon>Methylophaga</taxon>
    </lineage>
</organism>
<comment type="caution">
    <text evidence="1">The sequence shown here is derived from an EMBL/GenBank/DDBJ whole genome shotgun (WGS) entry which is preliminary data.</text>
</comment>
<dbReference type="RefSeq" id="WP_284722629.1">
    <property type="nucleotide sequence ID" value="NZ_BSND01000004.1"/>
</dbReference>
<keyword evidence="2" id="KW-1185">Reference proteome</keyword>
<accession>A0ABQ5TT21</accession>
<proteinExistence type="predicted"/>
<gene>
    <name evidence="1" type="ORF">GCM10007891_09680</name>
</gene>
<evidence type="ECO:0000313" key="1">
    <source>
        <dbReference type="EMBL" id="GLP99114.1"/>
    </source>
</evidence>
<name>A0ABQ5TT21_9GAMM</name>
<evidence type="ECO:0000313" key="2">
    <source>
        <dbReference type="Proteomes" id="UP001161423"/>
    </source>
</evidence>
<reference evidence="1" key="2">
    <citation type="submission" date="2023-01" db="EMBL/GenBank/DDBJ databases">
        <title>Draft genome sequence of Methylophaga thalassica strain NBRC 102424.</title>
        <authorList>
            <person name="Sun Q."/>
            <person name="Mori K."/>
        </authorList>
    </citation>
    <scope>NUCLEOTIDE SEQUENCE</scope>
    <source>
        <strain evidence="1">NBRC 102424</strain>
    </source>
</reference>
<dbReference type="Proteomes" id="UP001161423">
    <property type="component" value="Unassembled WGS sequence"/>
</dbReference>
<sequence length="139" mass="16095">MAKKSQRWKKGAILEINAYGHLCRAQMLRFPELAFFDPLQSNKLLFRLWGQQSAIYDGRWQKVGKDPVTVELTSEIPRFKKDAITGKISFYISGSERTASLEECEGLECAAVWEPEQVEDRLRDHCENKENKWVKSMAL</sequence>